<evidence type="ECO:0000259" key="2">
    <source>
        <dbReference type="Pfam" id="PF12754"/>
    </source>
</evidence>
<feature type="region of interest" description="Disordered" evidence="1">
    <location>
        <begin position="22"/>
        <end position="72"/>
    </location>
</feature>
<dbReference type="Pfam" id="PF12754">
    <property type="entry name" value="Get5_N"/>
    <property type="match status" value="1"/>
</dbReference>
<dbReference type="Pfam" id="PF17183">
    <property type="entry name" value="Get5_C"/>
    <property type="match status" value="1"/>
</dbReference>
<keyword evidence="5" id="KW-1185">Reference proteome</keyword>
<dbReference type="InterPro" id="IPR049256">
    <property type="entry name" value="Get5_C"/>
</dbReference>
<evidence type="ECO:0008006" key="6">
    <source>
        <dbReference type="Google" id="ProtNLM"/>
    </source>
</evidence>
<gene>
    <name evidence="4" type="ORF">CTHT_0006060</name>
</gene>
<organism evidence="5">
    <name type="scientific">Chaetomium thermophilum (strain DSM 1495 / CBS 144.50 / IMI 039719)</name>
    <name type="common">Thermochaetoides thermophila</name>
    <dbReference type="NCBI Taxonomy" id="759272"/>
    <lineage>
        <taxon>Eukaryota</taxon>
        <taxon>Fungi</taxon>
        <taxon>Dikarya</taxon>
        <taxon>Ascomycota</taxon>
        <taxon>Pezizomycotina</taxon>
        <taxon>Sordariomycetes</taxon>
        <taxon>Sordariomycetidae</taxon>
        <taxon>Sordariales</taxon>
        <taxon>Chaetomiaceae</taxon>
        <taxon>Thermochaetoides</taxon>
    </lineage>
</organism>
<reference evidence="4 5" key="1">
    <citation type="journal article" date="2011" name="Cell">
        <title>Insight into structure and assembly of the nuclear pore complex by utilizing the genome of a eukaryotic thermophile.</title>
        <authorList>
            <person name="Amlacher S."/>
            <person name="Sarges P."/>
            <person name="Flemming D."/>
            <person name="van Noort V."/>
            <person name="Kunze R."/>
            <person name="Devos D.P."/>
            <person name="Arumugam M."/>
            <person name="Bork P."/>
            <person name="Hurt E."/>
        </authorList>
    </citation>
    <scope>NUCLEOTIDE SEQUENCE [LARGE SCALE GENOMIC DNA]</scope>
    <source>
        <strain evidence="5">DSM 1495 / CBS 144.50 / IMI 039719</strain>
    </source>
</reference>
<dbReference type="CDD" id="cd17039">
    <property type="entry name" value="Ubl_ubiquitin_like"/>
    <property type="match status" value="1"/>
</dbReference>
<feature type="compositionally biased region" description="Low complexity" evidence="1">
    <location>
        <begin position="55"/>
        <end position="65"/>
    </location>
</feature>
<dbReference type="AlphaFoldDB" id="G0RYB1"/>
<evidence type="ECO:0000313" key="5">
    <source>
        <dbReference type="Proteomes" id="UP000008066"/>
    </source>
</evidence>
<sequence length="273" mass="29737">MTTEIAFAKSFLALLDSKPNKISADHIEDPRSYPGVSPYTLPRHPSLPTPKRPRLSSPPSSSSDLPAPPAPVVPRPAGITVTLVSPRNPPFTLSLSGCSPSTTSVSDLKDYIVSETDLPREKVKVLYNKKPIVDSKVLKDFIPAEVLQRVEQEGGEVEVGVMVLGGPASITLKSRQQPQEQKPAEEKKEGGGEKQEEKATVETVTKDVDRMEVDDPITTATKPKNNSTSGAGVLQTEEFWTDLATWVQQRVGGDEGVTKEVIEVFREAWGKRN</sequence>
<protein>
    <recommendedName>
        <fullName evidence="6">Ubiquitin-like domain-containing protein</fullName>
    </recommendedName>
</protein>
<dbReference type="GeneID" id="18254644"/>
<dbReference type="SUPFAM" id="SSF54236">
    <property type="entry name" value="Ubiquitin-like"/>
    <property type="match status" value="1"/>
</dbReference>
<dbReference type="InterPro" id="IPR024737">
    <property type="entry name" value="Get5_N"/>
</dbReference>
<feature type="region of interest" description="Disordered" evidence="1">
    <location>
        <begin position="170"/>
        <end position="203"/>
    </location>
</feature>
<dbReference type="KEGG" id="cthr:CTHT_0006060"/>
<dbReference type="EMBL" id="GL988032">
    <property type="protein sequence ID" value="EGS23897.1"/>
    <property type="molecule type" value="Genomic_DNA"/>
</dbReference>
<dbReference type="OMA" id="YILPRMP"/>
<evidence type="ECO:0000313" key="4">
    <source>
        <dbReference type="EMBL" id="EGS23897.1"/>
    </source>
</evidence>
<dbReference type="InterPro" id="IPR029071">
    <property type="entry name" value="Ubiquitin-like_domsf"/>
</dbReference>
<evidence type="ECO:0000256" key="1">
    <source>
        <dbReference type="SAM" id="MobiDB-lite"/>
    </source>
</evidence>
<feature type="domain" description="Get5 N-terminal" evidence="2">
    <location>
        <begin position="7"/>
        <end position="166"/>
    </location>
</feature>
<proteinExistence type="predicted"/>
<dbReference type="Proteomes" id="UP000008066">
    <property type="component" value="Unassembled WGS sequence"/>
</dbReference>
<dbReference type="OrthoDB" id="5366541at2759"/>
<dbReference type="eggNOG" id="ENOG502S36W">
    <property type="taxonomic scope" value="Eukaryota"/>
</dbReference>
<evidence type="ECO:0000259" key="3">
    <source>
        <dbReference type="Pfam" id="PF17183"/>
    </source>
</evidence>
<feature type="compositionally biased region" description="Basic and acidic residues" evidence="1">
    <location>
        <begin position="182"/>
        <end position="203"/>
    </location>
</feature>
<dbReference type="RefSeq" id="XP_006691139.1">
    <property type="nucleotide sequence ID" value="XM_006691076.1"/>
</dbReference>
<feature type="domain" description="Get5 C-terminal" evidence="3">
    <location>
        <begin position="223"/>
        <end position="270"/>
    </location>
</feature>
<dbReference type="HOGENOM" id="CLU_075131_0_0_1"/>
<name>G0RYB1_CHATD</name>
<dbReference type="Gene3D" id="1.10.286.70">
    <property type="entry name" value="Get5 dimerization domain"/>
    <property type="match status" value="1"/>
</dbReference>
<accession>G0RYB1</accession>